<feature type="compositionally biased region" description="Low complexity" evidence="1">
    <location>
        <begin position="138"/>
        <end position="161"/>
    </location>
</feature>
<dbReference type="InterPro" id="IPR055849">
    <property type="entry name" value="DUF7426"/>
</dbReference>
<dbReference type="EMBL" id="LFEH01000122">
    <property type="protein sequence ID" value="KMS71301.1"/>
    <property type="molecule type" value="Genomic_DNA"/>
</dbReference>
<dbReference type="RefSeq" id="WP_048573980.1">
    <property type="nucleotide sequence ID" value="NZ_LFEH01000122.1"/>
</dbReference>
<evidence type="ECO:0000256" key="1">
    <source>
        <dbReference type="SAM" id="MobiDB-lite"/>
    </source>
</evidence>
<comment type="caution">
    <text evidence="3">The sequence shown here is derived from an EMBL/GenBank/DDBJ whole genome shotgun (WGS) entry which is preliminary data.</text>
</comment>
<evidence type="ECO:0000259" key="2">
    <source>
        <dbReference type="Pfam" id="PF24201"/>
    </source>
</evidence>
<dbReference type="Proteomes" id="UP000037274">
    <property type="component" value="Unassembled WGS sequence"/>
</dbReference>
<keyword evidence="4" id="KW-1185">Reference proteome</keyword>
<protein>
    <recommendedName>
        <fullName evidence="2">DUF7426 domain-containing protein</fullName>
    </recommendedName>
</protein>
<evidence type="ECO:0000313" key="4">
    <source>
        <dbReference type="Proteomes" id="UP000037274"/>
    </source>
</evidence>
<reference evidence="3 4" key="1">
    <citation type="submission" date="2015-06" db="EMBL/GenBank/DDBJ databases">
        <title>Draft genome sequence of Streptomyces leeuwenhoekii C58, which produces the novel lasso peptide, chaxapeptin.</title>
        <authorList>
            <person name="Yi Y."/>
            <person name="Hai D."/>
            <person name="Jaspars M."/>
            <person name="Sheng H."/>
            <person name="Rateb M.E."/>
            <person name="Bull A."/>
            <person name="Goodfellow M."/>
            <person name="Asenjo J.A."/>
            <person name="Ebel R."/>
        </authorList>
    </citation>
    <scope>NUCLEOTIDE SEQUENCE [LARGE SCALE GENOMIC DNA]</scope>
    <source>
        <strain evidence="3 4">C58</strain>
    </source>
</reference>
<feature type="region of interest" description="Disordered" evidence="1">
    <location>
        <begin position="119"/>
        <end position="177"/>
    </location>
</feature>
<dbReference type="Pfam" id="PF24201">
    <property type="entry name" value="DUF7426"/>
    <property type="match status" value="1"/>
</dbReference>
<organism evidence="3 4">
    <name type="scientific">Streptomyces leeuwenhoekii</name>
    <dbReference type="NCBI Taxonomy" id="1437453"/>
    <lineage>
        <taxon>Bacteria</taxon>
        <taxon>Bacillati</taxon>
        <taxon>Actinomycetota</taxon>
        <taxon>Actinomycetes</taxon>
        <taxon>Kitasatosporales</taxon>
        <taxon>Streptomycetaceae</taxon>
        <taxon>Streptomyces</taxon>
    </lineage>
</organism>
<gene>
    <name evidence="3" type="ORF">ACH49_24705</name>
</gene>
<sequence length="177" mass="19580">MSGGGTTFEALDAFLDDYLDLPVRGRDGQTRVYRIEEPSAEDGIRIERITSLAARLAAGGRAPDTPVLDDEEELDLYRMCLGDAYEQLRKELKWGAFKHVALTVMFWVTTDKETAQQFWQTGQQPGKARNRTERRQASRGSSASAAANTTPSPASTSGTRAASRRRSRGGRDRVPRS</sequence>
<feature type="domain" description="DUF7426" evidence="2">
    <location>
        <begin position="10"/>
        <end position="146"/>
    </location>
</feature>
<proteinExistence type="predicted"/>
<evidence type="ECO:0000313" key="3">
    <source>
        <dbReference type="EMBL" id="KMS71301.1"/>
    </source>
</evidence>
<accession>A0ABR5HSW8</accession>
<name>A0ABR5HSW8_STRLW</name>